<dbReference type="EMBL" id="JDSO01000198">
    <property type="protein sequence ID" value="KDB44792.1"/>
    <property type="molecule type" value="Genomic_DNA"/>
</dbReference>
<protein>
    <recommendedName>
        <fullName evidence="1">Helix-turn-helix domain-containing protein</fullName>
    </recommendedName>
</protein>
<reference evidence="2 3" key="1">
    <citation type="submission" date="2014-02" db="EMBL/GenBank/DDBJ databases">
        <title>Comparative genomics of Haemophilus parasuis isolated from pig lungs.</title>
        <authorList>
            <person name="Kittichotirat W."/>
            <person name="Bumgarner R.E."/>
            <person name="Lawrence P."/>
        </authorList>
    </citation>
    <scope>NUCLEOTIDE SEQUENCE [LARGE SCALE GENOMIC DNA]</scope>
    <source>
        <strain evidence="2 3">HPS10</strain>
    </source>
</reference>
<evidence type="ECO:0000313" key="3">
    <source>
        <dbReference type="Proteomes" id="UP000027036"/>
    </source>
</evidence>
<name>A0A837B0H5_GLAPU</name>
<feature type="domain" description="Helix-turn-helix" evidence="1">
    <location>
        <begin position="11"/>
        <end position="59"/>
    </location>
</feature>
<dbReference type="InterPro" id="IPR041657">
    <property type="entry name" value="HTH_17"/>
</dbReference>
<dbReference type="Gene3D" id="1.10.238.160">
    <property type="match status" value="1"/>
</dbReference>
<gene>
    <name evidence="2" type="ORF">HPS10_11255</name>
</gene>
<evidence type="ECO:0000313" key="2">
    <source>
        <dbReference type="EMBL" id="KDB44792.1"/>
    </source>
</evidence>
<dbReference type="Proteomes" id="UP000027036">
    <property type="component" value="Unassembled WGS sequence"/>
</dbReference>
<dbReference type="Pfam" id="PF12728">
    <property type="entry name" value="HTH_17"/>
    <property type="match status" value="1"/>
</dbReference>
<evidence type="ECO:0000259" key="1">
    <source>
        <dbReference type="Pfam" id="PF12728"/>
    </source>
</evidence>
<organism evidence="2 3">
    <name type="scientific">Glaesserella parasuis HPS10</name>
    <dbReference type="NCBI Taxonomy" id="1450514"/>
    <lineage>
        <taxon>Bacteria</taxon>
        <taxon>Pseudomonadati</taxon>
        <taxon>Pseudomonadota</taxon>
        <taxon>Gammaproteobacteria</taxon>
        <taxon>Pasteurellales</taxon>
        <taxon>Pasteurellaceae</taxon>
        <taxon>Glaesserella</taxon>
    </lineage>
</organism>
<dbReference type="InterPro" id="IPR009061">
    <property type="entry name" value="DNA-bd_dom_put_sf"/>
</dbReference>
<proteinExistence type="predicted"/>
<dbReference type="SUPFAM" id="SSF46955">
    <property type="entry name" value="Putative DNA-binding domain"/>
    <property type="match status" value="1"/>
</dbReference>
<comment type="caution">
    <text evidence="2">The sequence shown here is derived from an EMBL/GenBank/DDBJ whole genome shotgun (WGS) entry which is preliminary data.</text>
</comment>
<dbReference type="AlphaFoldDB" id="A0A837B0H5"/>
<sequence>METITLSTYSTLKEISQLFKTDPTTIARWSKSGQFPKPIKIGRSVRYKTSEIKAFLEQQQEGK</sequence>
<accession>A0A837B0H5</accession>
<dbReference type="RefSeq" id="WP_035525195.1">
    <property type="nucleotide sequence ID" value="NZ_JDSO01000198.1"/>
</dbReference>